<gene>
    <name evidence="1" type="ORF">N8I77_013286</name>
</gene>
<dbReference type="EMBL" id="JAUJFL010000011">
    <property type="protein sequence ID" value="KAK2596394.1"/>
    <property type="molecule type" value="Genomic_DNA"/>
</dbReference>
<dbReference type="AlphaFoldDB" id="A0AAD9S3Z0"/>
<keyword evidence="2" id="KW-1185">Reference proteome</keyword>
<sequence length="492" mass="57971">MSSAIQSSASSSTRLDADYLPVELGCLILEQISSHRDLLSMIEAYPEWVVSLWQSYPQQLFPRALDNMFNELDGYCHRDALVAFHVRRIRREYAEWMRPRHETQEDRDKLERMFRKILNLECDDHMLALEPSLITILDFGDLVRDVNSLTDRYSNDAWARIHDIAQKTGTHSSSASPSNQPDIQLNAEERACFQLSFLDVEIYLLTKFWTNDEGERYIFNMGTDIEHIIPHSEADVREEFDSCLRYLFDAYRTYLKETARALGLPELPTRDDCAWVRDWHEDYEYDYPDYPVQATRDTSTIFAQRSISEEQRFLLWLCEFGIGPLVRAHGAESGERRDELLRQFGLQKIWDTVELRHRFYRYDACVDHPHPSPGREPIRNPRNRHPIMNLYGRDRHQRYARRSSSWACASAFLEWRRAPGKFFSTRDDIVLNERGRWITMSDTDKGATDWNPFKLKSILNNNSGVPHGHPYMFDEDKYQFRSLPSRIHLVLP</sequence>
<evidence type="ECO:0000313" key="2">
    <source>
        <dbReference type="Proteomes" id="UP001265746"/>
    </source>
</evidence>
<protein>
    <submittedName>
        <fullName evidence="1">Uncharacterized protein</fullName>
    </submittedName>
</protein>
<accession>A0AAD9S3Z0</accession>
<reference evidence="1" key="1">
    <citation type="submission" date="2023-06" db="EMBL/GenBank/DDBJ databases">
        <authorList>
            <person name="Noh H."/>
        </authorList>
    </citation>
    <scope>NUCLEOTIDE SEQUENCE</scope>
    <source>
        <strain evidence="1">DUCC20226</strain>
    </source>
</reference>
<name>A0AAD9S3Z0_PHOAM</name>
<comment type="caution">
    <text evidence="1">The sequence shown here is derived from an EMBL/GenBank/DDBJ whole genome shotgun (WGS) entry which is preliminary data.</text>
</comment>
<evidence type="ECO:0000313" key="1">
    <source>
        <dbReference type="EMBL" id="KAK2596394.1"/>
    </source>
</evidence>
<dbReference type="Proteomes" id="UP001265746">
    <property type="component" value="Unassembled WGS sequence"/>
</dbReference>
<proteinExistence type="predicted"/>
<organism evidence="1 2">
    <name type="scientific">Phomopsis amygdali</name>
    <name type="common">Fusicoccum amygdali</name>
    <dbReference type="NCBI Taxonomy" id="1214568"/>
    <lineage>
        <taxon>Eukaryota</taxon>
        <taxon>Fungi</taxon>
        <taxon>Dikarya</taxon>
        <taxon>Ascomycota</taxon>
        <taxon>Pezizomycotina</taxon>
        <taxon>Sordariomycetes</taxon>
        <taxon>Sordariomycetidae</taxon>
        <taxon>Diaporthales</taxon>
        <taxon>Diaporthaceae</taxon>
        <taxon>Diaporthe</taxon>
    </lineage>
</organism>